<dbReference type="GO" id="GO:0003700">
    <property type="term" value="F:DNA-binding transcription factor activity"/>
    <property type="evidence" value="ECO:0007669"/>
    <property type="project" value="TreeGrafter"/>
</dbReference>
<dbReference type="OrthoDB" id="9127033at2"/>
<dbReference type="SUPFAM" id="SSF51206">
    <property type="entry name" value="cAMP-binding domain-like"/>
    <property type="match status" value="1"/>
</dbReference>
<dbReference type="InterPro" id="IPR014710">
    <property type="entry name" value="RmlC-like_jellyroll"/>
</dbReference>
<dbReference type="SUPFAM" id="SSF46785">
    <property type="entry name" value="Winged helix' DNA-binding domain"/>
    <property type="match status" value="1"/>
</dbReference>
<dbReference type="InterPro" id="IPR012318">
    <property type="entry name" value="HTH_CRP"/>
</dbReference>
<organism evidence="6 7">
    <name type="scientific">Chitinophaga cymbidii</name>
    <dbReference type="NCBI Taxonomy" id="1096750"/>
    <lineage>
        <taxon>Bacteria</taxon>
        <taxon>Pseudomonadati</taxon>
        <taxon>Bacteroidota</taxon>
        <taxon>Chitinophagia</taxon>
        <taxon>Chitinophagales</taxon>
        <taxon>Chitinophagaceae</taxon>
        <taxon>Chitinophaga</taxon>
    </lineage>
</organism>
<dbReference type="InterPro" id="IPR036388">
    <property type="entry name" value="WH-like_DNA-bd_sf"/>
</dbReference>
<dbReference type="PANTHER" id="PTHR24567:SF74">
    <property type="entry name" value="HTH-TYPE TRANSCRIPTIONAL REGULATOR ARCR"/>
    <property type="match status" value="1"/>
</dbReference>
<dbReference type="RefSeq" id="WP_146864859.1">
    <property type="nucleotide sequence ID" value="NZ_BKAU01000004.1"/>
</dbReference>
<evidence type="ECO:0000256" key="1">
    <source>
        <dbReference type="ARBA" id="ARBA00023015"/>
    </source>
</evidence>
<gene>
    <name evidence="6" type="ORF">CCY01nite_36260</name>
</gene>
<dbReference type="Pfam" id="PF00027">
    <property type="entry name" value="cNMP_binding"/>
    <property type="match status" value="1"/>
</dbReference>
<dbReference type="PROSITE" id="PS50042">
    <property type="entry name" value="CNMP_BINDING_3"/>
    <property type="match status" value="1"/>
</dbReference>
<sequence length="237" mass="26759">MSLTGLFPIDKWNFKSQSIFTNLPEAETSQLKKHMTEQPYAKGSVLFREGAAPDGIFFVREGKVKKYKVDREGREQIIYVANAGEMLGYHAILAEERYPDAAATIEDSLIAFIPKEDFLLTLQQSPLLSRRLLQALSHEFAVLANSISVFAHRSVKERLAIALIVLREKYKEPGVPAEETSINISRDDLSNIVGTAKENVVRILKEFKLAGILYTTGRRIFIQDIKQLIEISSYGIR</sequence>
<feature type="domain" description="HTH crp-type" evidence="5">
    <location>
        <begin position="153"/>
        <end position="226"/>
    </location>
</feature>
<dbReference type="InterPro" id="IPR036390">
    <property type="entry name" value="WH_DNA-bd_sf"/>
</dbReference>
<evidence type="ECO:0000313" key="6">
    <source>
        <dbReference type="EMBL" id="GEP97366.1"/>
    </source>
</evidence>
<dbReference type="InterPro" id="IPR050397">
    <property type="entry name" value="Env_Response_Regulators"/>
</dbReference>
<name>A0A512RNU4_9BACT</name>
<dbReference type="Gene3D" id="1.10.10.10">
    <property type="entry name" value="Winged helix-like DNA-binding domain superfamily/Winged helix DNA-binding domain"/>
    <property type="match status" value="1"/>
</dbReference>
<accession>A0A512RNU4</accession>
<evidence type="ECO:0000256" key="2">
    <source>
        <dbReference type="ARBA" id="ARBA00023125"/>
    </source>
</evidence>
<dbReference type="GO" id="GO:0005829">
    <property type="term" value="C:cytosol"/>
    <property type="evidence" value="ECO:0007669"/>
    <property type="project" value="TreeGrafter"/>
</dbReference>
<dbReference type="GO" id="GO:0003677">
    <property type="term" value="F:DNA binding"/>
    <property type="evidence" value="ECO:0007669"/>
    <property type="project" value="UniProtKB-KW"/>
</dbReference>
<evidence type="ECO:0000256" key="3">
    <source>
        <dbReference type="ARBA" id="ARBA00023163"/>
    </source>
</evidence>
<dbReference type="Gene3D" id="2.60.120.10">
    <property type="entry name" value="Jelly Rolls"/>
    <property type="match status" value="1"/>
</dbReference>
<keyword evidence="2" id="KW-0238">DNA-binding</keyword>
<protein>
    <submittedName>
        <fullName evidence="6">Crp/Fnr family transcriptional regulator</fullName>
    </submittedName>
</protein>
<dbReference type="InterPro" id="IPR018490">
    <property type="entry name" value="cNMP-bd_dom_sf"/>
</dbReference>
<proteinExistence type="predicted"/>
<feature type="domain" description="Cyclic nucleotide-binding" evidence="4">
    <location>
        <begin position="19"/>
        <end position="139"/>
    </location>
</feature>
<dbReference type="AlphaFoldDB" id="A0A512RNU4"/>
<dbReference type="Pfam" id="PF13545">
    <property type="entry name" value="HTH_Crp_2"/>
    <property type="match status" value="1"/>
</dbReference>
<evidence type="ECO:0000259" key="4">
    <source>
        <dbReference type="PROSITE" id="PS50042"/>
    </source>
</evidence>
<keyword evidence="1" id="KW-0805">Transcription regulation</keyword>
<dbReference type="EMBL" id="BKAU01000004">
    <property type="protein sequence ID" value="GEP97366.1"/>
    <property type="molecule type" value="Genomic_DNA"/>
</dbReference>
<keyword evidence="3" id="KW-0804">Transcription</keyword>
<dbReference type="PANTHER" id="PTHR24567">
    <property type="entry name" value="CRP FAMILY TRANSCRIPTIONAL REGULATORY PROTEIN"/>
    <property type="match status" value="1"/>
</dbReference>
<evidence type="ECO:0000259" key="5">
    <source>
        <dbReference type="PROSITE" id="PS51063"/>
    </source>
</evidence>
<reference evidence="6 7" key="1">
    <citation type="submission" date="2019-07" db="EMBL/GenBank/DDBJ databases">
        <title>Whole genome shotgun sequence of Chitinophaga cymbidii NBRC 109752.</title>
        <authorList>
            <person name="Hosoyama A."/>
            <person name="Uohara A."/>
            <person name="Ohji S."/>
            <person name="Ichikawa N."/>
        </authorList>
    </citation>
    <scope>NUCLEOTIDE SEQUENCE [LARGE SCALE GENOMIC DNA]</scope>
    <source>
        <strain evidence="6 7">NBRC 109752</strain>
    </source>
</reference>
<dbReference type="InterPro" id="IPR000595">
    <property type="entry name" value="cNMP-bd_dom"/>
</dbReference>
<comment type="caution">
    <text evidence="6">The sequence shown here is derived from an EMBL/GenBank/DDBJ whole genome shotgun (WGS) entry which is preliminary data.</text>
</comment>
<dbReference type="Proteomes" id="UP000321436">
    <property type="component" value="Unassembled WGS sequence"/>
</dbReference>
<dbReference type="PROSITE" id="PS51063">
    <property type="entry name" value="HTH_CRP_2"/>
    <property type="match status" value="1"/>
</dbReference>
<dbReference type="CDD" id="cd00038">
    <property type="entry name" value="CAP_ED"/>
    <property type="match status" value="1"/>
</dbReference>
<evidence type="ECO:0000313" key="7">
    <source>
        <dbReference type="Proteomes" id="UP000321436"/>
    </source>
</evidence>
<keyword evidence="7" id="KW-1185">Reference proteome</keyword>
<dbReference type="SMART" id="SM00100">
    <property type="entry name" value="cNMP"/>
    <property type="match status" value="1"/>
</dbReference>